<evidence type="ECO:0000259" key="2">
    <source>
        <dbReference type="Pfam" id="PF12937"/>
    </source>
</evidence>
<comment type="caution">
    <text evidence="3">The sequence shown here is derived from an EMBL/GenBank/DDBJ whole genome shotgun (WGS) entry which is preliminary data.</text>
</comment>
<dbReference type="Gene3D" id="1.20.1280.50">
    <property type="match status" value="1"/>
</dbReference>
<name>A0ABD3DPX0_9LAMI</name>
<dbReference type="InterPro" id="IPR036047">
    <property type="entry name" value="F-box-like_dom_sf"/>
</dbReference>
<dbReference type="PANTHER" id="PTHR38926">
    <property type="entry name" value="F-BOX DOMAIN CONTAINING PROTEIN, EXPRESSED"/>
    <property type="match status" value="1"/>
</dbReference>
<dbReference type="CDD" id="cd22164">
    <property type="entry name" value="F-box_AtSKIP19-like"/>
    <property type="match status" value="1"/>
</dbReference>
<gene>
    <name evidence="3" type="ORF">CASFOL_014541</name>
</gene>
<evidence type="ECO:0000313" key="3">
    <source>
        <dbReference type="EMBL" id="KAL3643726.1"/>
    </source>
</evidence>
<sequence length="103" mass="11801">MGRGKKRLRLERPNGIKNNNPTTAGSFSAPPPPWIELSQDVKENILSRLGPDEILETAQNVCTTWHSVCNQPSFWRVIDMEKSGDDVRYFGNNDLLHYISQRF</sequence>
<dbReference type="AlphaFoldDB" id="A0ABD3DPX0"/>
<feature type="domain" description="F-box" evidence="2">
    <location>
        <begin position="41"/>
        <end position="79"/>
    </location>
</feature>
<dbReference type="EMBL" id="JAVIJP010000016">
    <property type="protein sequence ID" value="KAL3643726.1"/>
    <property type="molecule type" value="Genomic_DNA"/>
</dbReference>
<dbReference type="Pfam" id="PF12937">
    <property type="entry name" value="F-box-like"/>
    <property type="match status" value="1"/>
</dbReference>
<proteinExistence type="predicted"/>
<dbReference type="SUPFAM" id="SSF81383">
    <property type="entry name" value="F-box domain"/>
    <property type="match status" value="1"/>
</dbReference>
<reference evidence="4" key="1">
    <citation type="journal article" date="2024" name="IScience">
        <title>Strigolactones Initiate the Formation of Haustorium-like Structures in Castilleja.</title>
        <authorList>
            <person name="Buerger M."/>
            <person name="Peterson D."/>
            <person name="Chory J."/>
        </authorList>
    </citation>
    <scope>NUCLEOTIDE SEQUENCE [LARGE SCALE GENOMIC DNA]</scope>
</reference>
<feature type="region of interest" description="Disordered" evidence="1">
    <location>
        <begin position="1"/>
        <end position="31"/>
    </location>
</feature>
<dbReference type="InterPro" id="IPR001810">
    <property type="entry name" value="F-box_dom"/>
</dbReference>
<feature type="compositionally biased region" description="Polar residues" evidence="1">
    <location>
        <begin position="16"/>
        <end position="26"/>
    </location>
</feature>
<organism evidence="3 4">
    <name type="scientific">Castilleja foliolosa</name>
    <dbReference type="NCBI Taxonomy" id="1961234"/>
    <lineage>
        <taxon>Eukaryota</taxon>
        <taxon>Viridiplantae</taxon>
        <taxon>Streptophyta</taxon>
        <taxon>Embryophyta</taxon>
        <taxon>Tracheophyta</taxon>
        <taxon>Spermatophyta</taxon>
        <taxon>Magnoliopsida</taxon>
        <taxon>eudicotyledons</taxon>
        <taxon>Gunneridae</taxon>
        <taxon>Pentapetalae</taxon>
        <taxon>asterids</taxon>
        <taxon>lamiids</taxon>
        <taxon>Lamiales</taxon>
        <taxon>Orobanchaceae</taxon>
        <taxon>Pedicularideae</taxon>
        <taxon>Castillejinae</taxon>
        <taxon>Castilleja</taxon>
    </lineage>
</organism>
<dbReference type="Proteomes" id="UP001632038">
    <property type="component" value="Unassembled WGS sequence"/>
</dbReference>
<dbReference type="PANTHER" id="PTHR38926:SF82">
    <property type="entry name" value="F-BOX DOMAIN-CONTAINING PROTEIN"/>
    <property type="match status" value="1"/>
</dbReference>
<evidence type="ECO:0000313" key="4">
    <source>
        <dbReference type="Proteomes" id="UP001632038"/>
    </source>
</evidence>
<evidence type="ECO:0000256" key="1">
    <source>
        <dbReference type="SAM" id="MobiDB-lite"/>
    </source>
</evidence>
<protein>
    <recommendedName>
        <fullName evidence="2">F-box domain-containing protein</fullName>
    </recommendedName>
</protein>
<keyword evidence="4" id="KW-1185">Reference proteome</keyword>
<accession>A0ABD3DPX0</accession>